<proteinExistence type="predicted"/>
<reference evidence="1 2" key="1">
    <citation type="submission" date="2017-02" db="EMBL/GenBank/DDBJ databases">
        <title>Amycolatopsis azurea DSM 43854 draft genome.</title>
        <authorList>
            <person name="Mayilraj S."/>
        </authorList>
    </citation>
    <scope>NUCLEOTIDE SEQUENCE [LARGE SCALE GENOMIC DNA]</scope>
    <source>
        <strain evidence="1 2">DSM 43854</strain>
    </source>
</reference>
<evidence type="ECO:0000313" key="1">
    <source>
        <dbReference type="EMBL" id="OOC02637.1"/>
    </source>
</evidence>
<protein>
    <submittedName>
        <fullName evidence="1">Uncharacterized protein</fullName>
    </submittedName>
</protein>
<dbReference type="EMBL" id="MUXN01000024">
    <property type="protein sequence ID" value="OOC02637.1"/>
    <property type="molecule type" value="Genomic_DNA"/>
</dbReference>
<sequence>MTMSTNLSVLTGVDPGPEFREMVDAVAALVSPRSARIAVLLDDLPRSSARLDLVRLAVMVALEQKAESLQLLSFTDRRRSRLGTEWLISRTHPAHEFTFSDGEEQPPERTVTLAETGDGHVAVDVNGTRVEVQMPTEEECLGMLESGVRGTKLRFPAFPSSAPLMIARGDGPDELILWRYGLPTAKFRLPGPILAATYVSDSHFESLITLIEVDRELLVHIEGVRDTDLRKLRIPIDFSVADETEHDLSPLYLDMDEPWRFGVYFRRAGTWWNLRSSPGHVYLEPSSSMVHQPESFPFHTKLDGGGYVLFGPGASYAAPRGHTWRVWSYRFEDVFIPVPPDEEVLGLMEIGDRPALLTRAGAVVRARTTDDVRTVVELAGPVVRHYGFPWIAVQRSPWQVEVLDIATGAILHRVGTTSK</sequence>
<organism evidence="1 2">
    <name type="scientific">Amycolatopsis azurea DSM 43854</name>
    <dbReference type="NCBI Taxonomy" id="1238180"/>
    <lineage>
        <taxon>Bacteria</taxon>
        <taxon>Bacillati</taxon>
        <taxon>Actinomycetota</taxon>
        <taxon>Actinomycetes</taxon>
        <taxon>Pseudonocardiales</taxon>
        <taxon>Pseudonocardiaceae</taxon>
        <taxon>Amycolatopsis</taxon>
    </lineage>
</organism>
<name>A0ABX3J4T9_9PSEU</name>
<dbReference type="Proteomes" id="UP000188551">
    <property type="component" value="Unassembled WGS sequence"/>
</dbReference>
<accession>A0ABX3J4T9</accession>
<evidence type="ECO:0000313" key="2">
    <source>
        <dbReference type="Proteomes" id="UP000188551"/>
    </source>
</evidence>
<comment type="caution">
    <text evidence="1">The sequence shown here is derived from an EMBL/GenBank/DDBJ whole genome shotgun (WGS) entry which is preliminary data.</text>
</comment>
<keyword evidence="2" id="KW-1185">Reference proteome</keyword>
<gene>
    <name evidence="1" type="ORF">B0293_31280</name>
</gene>